<reference evidence="2" key="1">
    <citation type="journal article" date="2021" name="Proc. Natl. Acad. Sci. U.S.A.">
        <title>A Catalog of Tens of Thousands of Viruses from Human Metagenomes Reveals Hidden Associations with Chronic Diseases.</title>
        <authorList>
            <person name="Tisza M.J."/>
            <person name="Buck C.B."/>
        </authorList>
    </citation>
    <scope>NUCLEOTIDE SEQUENCE</scope>
    <source>
        <strain evidence="2">CtagO6</strain>
    </source>
</reference>
<protein>
    <recommendedName>
        <fullName evidence="1">DUF551 domain-containing protein</fullName>
    </recommendedName>
</protein>
<dbReference type="Pfam" id="PF04448">
    <property type="entry name" value="DUF551"/>
    <property type="match status" value="1"/>
</dbReference>
<evidence type="ECO:0000259" key="1">
    <source>
        <dbReference type="Pfam" id="PF04448"/>
    </source>
</evidence>
<sequence length="107" mass="12416">MDKWISTSDRLPEPEKEVLAFCRTRGGVDYSCVAIYIAPGTPREESTINWDCDACRYDDERDECFVVPGWYEMLKNWDEYVCVGIEDDVTHWMELPEVPEEGKNGRG</sequence>
<feature type="domain" description="DUF551" evidence="1">
    <location>
        <begin position="3"/>
        <end position="100"/>
    </location>
</feature>
<name>A0A8S5NNL5_9CAUD</name>
<dbReference type="InterPro" id="IPR007539">
    <property type="entry name" value="DUF551"/>
</dbReference>
<organism evidence="2">
    <name type="scientific">Myoviridae sp. ctagO6</name>
    <dbReference type="NCBI Taxonomy" id="2826667"/>
    <lineage>
        <taxon>Viruses</taxon>
        <taxon>Duplodnaviria</taxon>
        <taxon>Heunggongvirae</taxon>
        <taxon>Uroviricota</taxon>
        <taxon>Caudoviricetes</taxon>
    </lineage>
</organism>
<dbReference type="EMBL" id="BK015215">
    <property type="protein sequence ID" value="DAD96297.1"/>
    <property type="molecule type" value="Genomic_DNA"/>
</dbReference>
<proteinExistence type="predicted"/>
<evidence type="ECO:0000313" key="2">
    <source>
        <dbReference type="EMBL" id="DAD96297.1"/>
    </source>
</evidence>
<accession>A0A8S5NNL5</accession>